<dbReference type="EMBL" id="METD01000001">
    <property type="protein sequence ID" value="OGB73717.1"/>
    <property type="molecule type" value="Genomic_DNA"/>
</dbReference>
<sequence>MQVSSKNVATRWQDFERDLVEISTKLEAKRIEVIPIQTEYKRLAGELESIEQQFEKVRILIQGWKVLLLIAELAEQGLGWCSECKRVVESQNFVWVEVIYQVANHHHESWSGTSDAMSLKHLCLSCQKKLREQYKYGKFSFCAVEVIDNRWGVRCGATNMWISALQACGGRLFGLDWVWNERDSTRLDGQIFNDLWCEYCSSLLGLDQPVAD</sequence>
<reference evidence="1 2" key="1">
    <citation type="journal article" date="2016" name="Nat. Commun.">
        <title>Thousands of microbial genomes shed light on interconnected biogeochemical processes in an aquifer system.</title>
        <authorList>
            <person name="Anantharaman K."/>
            <person name="Brown C.T."/>
            <person name="Hug L.A."/>
            <person name="Sharon I."/>
            <person name="Castelle C.J."/>
            <person name="Probst A.J."/>
            <person name="Thomas B.C."/>
            <person name="Singh A."/>
            <person name="Wilkins M.J."/>
            <person name="Karaoz U."/>
            <person name="Brodie E.L."/>
            <person name="Williams K.H."/>
            <person name="Hubbard S.S."/>
            <person name="Banfield J.F."/>
        </authorList>
    </citation>
    <scope>NUCLEOTIDE SEQUENCE [LARGE SCALE GENOMIC DNA]</scope>
</reference>
<gene>
    <name evidence="1" type="ORF">A3K51_02680</name>
</gene>
<accession>A0A1F4NR10</accession>
<evidence type="ECO:0000313" key="1">
    <source>
        <dbReference type="EMBL" id="OGB73717.1"/>
    </source>
</evidence>
<name>A0A1F4NR10_UNCK3</name>
<organism evidence="1 2">
    <name type="scientific">candidate division Kazan bacterium RIFCSPLOWO2_01_FULL_45_19</name>
    <dbReference type="NCBI Taxonomy" id="1798538"/>
    <lineage>
        <taxon>Bacteria</taxon>
        <taxon>Bacteria division Kazan-3B-28</taxon>
    </lineage>
</organism>
<dbReference type="AlphaFoldDB" id="A0A1F4NR10"/>
<dbReference type="Proteomes" id="UP000178085">
    <property type="component" value="Unassembled WGS sequence"/>
</dbReference>
<protein>
    <submittedName>
        <fullName evidence="1">Uncharacterized protein</fullName>
    </submittedName>
</protein>
<evidence type="ECO:0000313" key="2">
    <source>
        <dbReference type="Proteomes" id="UP000178085"/>
    </source>
</evidence>
<comment type="caution">
    <text evidence="1">The sequence shown here is derived from an EMBL/GenBank/DDBJ whole genome shotgun (WGS) entry which is preliminary data.</text>
</comment>
<proteinExistence type="predicted"/>